<evidence type="ECO:0000256" key="4">
    <source>
        <dbReference type="ARBA" id="ARBA00022692"/>
    </source>
</evidence>
<sequence>MSCSRDFFNSAIATGFAEIITLPICTFKTNYQNGSTTMSQCLQNIYKNGGIKAFYRASFPAISSQIFSTSSKYFLYRHFEICDFTYSNKMFNGMFAGIISSLMTHPIDTIKIHLQMNTSFIKELKIHGPKIFYRGYSKSFGKTIISSSLFFPLYDKLNEQFKNATIASMCSAIISTTLMQPLDYLKTRHIYGLSLYQGLNPKYYYKGLTLNLARVVPHFMIVMTTIDFLNKNF</sequence>
<proteinExistence type="inferred from homology"/>
<evidence type="ECO:0000256" key="5">
    <source>
        <dbReference type="ARBA" id="ARBA00022737"/>
    </source>
</evidence>
<reference evidence="9" key="1">
    <citation type="submission" date="2018-01" db="EMBL/GenBank/DDBJ databases">
        <title>Testimony of 'menage a trois' revealed by the proteome of Megavirus virophage.</title>
        <authorList>
            <person name="Jeudy S."/>
            <person name="Bertaux L."/>
            <person name="Alempic J.-M."/>
            <person name="Lartigue A."/>
            <person name="Legendre M."/>
            <person name="Philippe N."/>
            <person name="Beucher L."/>
            <person name="Biondi E."/>
            <person name="Juul S."/>
            <person name="Turner D."/>
            <person name="Coute Y."/>
            <person name="Claverie J.-M."/>
            <person name="Abergel C."/>
        </authorList>
    </citation>
    <scope>NUCLEOTIDE SEQUENCE [LARGE SCALE GENOMIC DNA]</scope>
</reference>
<dbReference type="Proteomes" id="UP000289600">
    <property type="component" value="Segment"/>
</dbReference>
<dbReference type="SUPFAM" id="SSF103506">
    <property type="entry name" value="Mitochondrial carrier"/>
    <property type="match status" value="1"/>
</dbReference>
<name>A0A2P1EMP0_9VIRU</name>
<keyword evidence="9" id="KW-1185">Reference proteome</keyword>
<gene>
    <name evidence="8" type="ORF">mc_762</name>
</gene>
<dbReference type="InterPro" id="IPR023395">
    <property type="entry name" value="MCP_dom_sf"/>
</dbReference>
<evidence type="ECO:0000256" key="6">
    <source>
        <dbReference type="ARBA" id="ARBA00022989"/>
    </source>
</evidence>
<evidence type="ECO:0000256" key="1">
    <source>
        <dbReference type="ARBA" id="ARBA00004141"/>
    </source>
</evidence>
<evidence type="ECO:0000256" key="3">
    <source>
        <dbReference type="ARBA" id="ARBA00022448"/>
    </source>
</evidence>
<dbReference type="InterPro" id="IPR018108">
    <property type="entry name" value="MCP_transmembrane"/>
</dbReference>
<evidence type="ECO:0000313" key="8">
    <source>
        <dbReference type="EMBL" id="AVL95149.1"/>
    </source>
</evidence>
<accession>A0A2P1EMP0</accession>
<comment type="subcellular location">
    <subcellularLocation>
        <location evidence="1">Membrane</location>
        <topology evidence="1">Multi-pass membrane protein</topology>
    </subcellularLocation>
</comment>
<dbReference type="Gene3D" id="1.50.40.10">
    <property type="entry name" value="Mitochondrial carrier domain"/>
    <property type="match status" value="1"/>
</dbReference>
<dbReference type="EMBL" id="MG807320">
    <property type="protein sequence ID" value="AVL95149.1"/>
    <property type="molecule type" value="Genomic_DNA"/>
</dbReference>
<keyword evidence="7" id="KW-0472">Membrane</keyword>
<keyword evidence="4" id="KW-0812">Transmembrane</keyword>
<organism evidence="8 9">
    <name type="scientific">Moumouvirus australiensis</name>
    <dbReference type="NCBI Taxonomy" id="2109587"/>
    <lineage>
        <taxon>Viruses</taxon>
        <taxon>Varidnaviria</taxon>
        <taxon>Bamfordvirae</taxon>
        <taxon>Nucleocytoviricota</taxon>
        <taxon>Megaviricetes</taxon>
        <taxon>Imitervirales</taxon>
        <taxon>Mimiviridae</taxon>
        <taxon>Megamimivirinae</taxon>
        <taxon>Moumouvirus</taxon>
        <taxon>Moumouvirus australiense</taxon>
    </lineage>
</organism>
<dbReference type="GO" id="GO:0016020">
    <property type="term" value="C:membrane"/>
    <property type="evidence" value="ECO:0007669"/>
    <property type="project" value="UniProtKB-SubCell"/>
</dbReference>
<protein>
    <submittedName>
        <fullName evidence="8">Mitochondrial carrier protein</fullName>
    </submittedName>
</protein>
<evidence type="ECO:0000256" key="2">
    <source>
        <dbReference type="ARBA" id="ARBA00006375"/>
    </source>
</evidence>
<dbReference type="Pfam" id="PF00153">
    <property type="entry name" value="Mito_carr"/>
    <property type="match status" value="2"/>
</dbReference>
<keyword evidence="3" id="KW-0813">Transport</keyword>
<keyword evidence="6" id="KW-1133">Transmembrane helix</keyword>
<dbReference type="PROSITE" id="PS50920">
    <property type="entry name" value="SOLCAR"/>
    <property type="match status" value="2"/>
</dbReference>
<evidence type="ECO:0000256" key="7">
    <source>
        <dbReference type="ARBA" id="ARBA00023136"/>
    </source>
</evidence>
<keyword evidence="5" id="KW-0677">Repeat</keyword>
<evidence type="ECO:0000313" key="9">
    <source>
        <dbReference type="Proteomes" id="UP000289600"/>
    </source>
</evidence>
<dbReference type="PANTHER" id="PTHR45667">
    <property type="entry name" value="S-ADENOSYLMETHIONINE MITOCHONDRIAL CARRIER PROTEIN"/>
    <property type="match status" value="1"/>
</dbReference>
<comment type="similarity">
    <text evidence="2">Belongs to the mitochondrial carrier (TC 2.A.29) family.</text>
</comment>